<accession>A0AAQ3SAI4</accession>
<evidence type="ECO:0000313" key="2">
    <source>
        <dbReference type="Proteomes" id="UP001374535"/>
    </source>
</evidence>
<reference evidence="1 2" key="1">
    <citation type="journal article" date="2023" name="Life. Sci Alliance">
        <title>Evolutionary insights into 3D genome organization and epigenetic landscape of Vigna mungo.</title>
        <authorList>
            <person name="Junaid A."/>
            <person name="Singh B."/>
            <person name="Bhatia S."/>
        </authorList>
    </citation>
    <scope>NUCLEOTIDE SEQUENCE [LARGE SCALE GENOMIC DNA]</scope>
    <source>
        <strain evidence="1">Urdbean</strain>
    </source>
</reference>
<organism evidence="1 2">
    <name type="scientific">Vigna mungo</name>
    <name type="common">Black gram</name>
    <name type="synonym">Phaseolus mungo</name>
    <dbReference type="NCBI Taxonomy" id="3915"/>
    <lineage>
        <taxon>Eukaryota</taxon>
        <taxon>Viridiplantae</taxon>
        <taxon>Streptophyta</taxon>
        <taxon>Embryophyta</taxon>
        <taxon>Tracheophyta</taxon>
        <taxon>Spermatophyta</taxon>
        <taxon>Magnoliopsida</taxon>
        <taxon>eudicotyledons</taxon>
        <taxon>Gunneridae</taxon>
        <taxon>Pentapetalae</taxon>
        <taxon>rosids</taxon>
        <taxon>fabids</taxon>
        <taxon>Fabales</taxon>
        <taxon>Fabaceae</taxon>
        <taxon>Papilionoideae</taxon>
        <taxon>50 kb inversion clade</taxon>
        <taxon>NPAAA clade</taxon>
        <taxon>indigoferoid/millettioid clade</taxon>
        <taxon>Phaseoleae</taxon>
        <taxon>Vigna</taxon>
    </lineage>
</organism>
<sequence>MERASSGLLRLSAADMTEQQSEVETTPPFREELSAIICKASSASLAFAATWRRSCWSSMLAVSSEVSLWLSLTEALEFSNRERLEREGVVKKREGKGALVLAAWLTQVSESLGREEEG</sequence>
<dbReference type="EMBL" id="CP144700">
    <property type="protein sequence ID" value="WVZ22413.1"/>
    <property type="molecule type" value="Genomic_DNA"/>
</dbReference>
<proteinExistence type="predicted"/>
<name>A0AAQ3SAI4_VIGMU</name>
<dbReference type="AlphaFoldDB" id="A0AAQ3SAI4"/>
<protein>
    <submittedName>
        <fullName evidence="1">Uncharacterized protein</fullName>
    </submittedName>
</protein>
<evidence type="ECO:0000313" key="1">
    <source>
        <dbReference type="EMBL" id="WVZ22413.1"/>
    </source>
</evidence>
<keyword evidence="2" id="KW-1185">Reference proteome</keyword>
<dbReference type="Proteomes" id="UP001374535">
    <property type="component" value="Chromosome 1"/>
</dbReference>
<gene>
    <name evidence="1" type="ORF">V8G54_000957</name>
</gene>